<sequence length="57" mass="6360">MLKEMISLLVKKSEGKSIVVTIGSPVAYKQEIVECSATVKEPARSFIDLEKFRSMGR</sequence>
<proteinExistence type="predicted"/>
<evidence type="ECO:0000313" key="2">
    <source>
        <dbReference type="Proteomes" id="UP000318122"/>
    </source>
</evidence>
<reference evidence="1 2" key="1">
    <citation type="submission" date="2019-04" db="EMBL/GenBank/DDBJ databases">
        <title>Nine Novel Phages from a Plateau Lake in Southwest China Provide Insights into Aeromonas Phage Diversity.</title>
        <authorList>
            <person name="Xiao W."/>
        </authorList>
    </citation>
    <scope>NUCLEOTIDE SEQUENCE [LARGE SCALE GENOMIC DNA]</scope>
</reference>
<gene>
    <name evidence="1" type="ORF">2D05_063</name>
</gene>
<dbReference type="Proteomes" id="UP000318122">
    <property type="component" value="Segment"/>
</dbReference>
<keyword evidence="2" id="KW-1185">Reference proteome</keyword>
<name>A0A4Y5TWV8_9CAUD</name>
<protein>
    <submittedName>
        <fullName evidence="1">Uncharacterized protein</fullName>
    </submittedName>
</protein>
<dbReference type="EMBL" id="MK804891">
    <property type="protein sequence ID" value="QDB73894.1"/>
    <property type="molecule type" value="Genomic_DNA"/>
</dbReference>
<evidence type="ECO:0000313" key="1">
    <source>
        <dbReference type="EMBL" id="QDB73894.1"/>
    </source>
</evidence>
<accession>A0A4Y5TWV8</accession>
<organism evidence="1 2">
    <name type="scientific">Aeromonas phage 2_D05</name>
    <dbReference type="NCBI Taxonomy" id="2588098"/>
    <lineage>
        <taxon>Viruses</taxon>
        <taxon>Duplodnaviria</taxon>
        <taxon>Heunggongvirae</taxon>
        <taxon>Uroviricota</taxon>
        <taxon>Caudoviricetes</taxon>
        <taxon>Kunmingvirus</taxon>
        <taxon>Kunmingvirus kv2D05</taxon>
    </lineage>
</organism>